<feature type="region of interest" description="Disordered" evidence="1">
    <location>
        <begin position="132"/>
        <end position="152"/>
    </location>
</feature>
<dbReference type="Gene3D" id="3.10.180.10">
    <property type="entry name" value="2,3-Dihydroxybiphenyl 1,2-Dioxygenase, domain 1"/>
    <property type="match status" value="2"/>
</dbReference>
<name>A0A5M6ILY4_9PROT</name>
<dbReference type="InterPro" id="IPR050383">
    <property type="entry name" value="GlyoxalaseI/FosfomycinResist"/>
</dbReference>
<dbReference type="InterPro" id="IPR029068">
    <property type="entry name" value="Glyas_Bleomycin-R_OHBP_Dase"/>
</dbReference>
<proteinExistence type="predicted"/>
<evidence type="ECO:0000313" key="3">
    <source>
        <dbReference type="EMBL" id="KAA5609291.1"/>
    </source>
</evidence>
<feature type="domain" description="VOC" evidence="2">
    <location>
        <begin position="21"/>
        <end position="130"/>
    </location>
</feature>
<feature type="domain" description="VOC" evidence="2">
    <location>
        <begin position="166"/>
        <end position="281"/>
    </location>
</feature>
<evidence type="ECO:0000256" key="1">
    <source>
        <dbReference type="SAM" id="MobiDB-lite"/>
    </source>
</evidence>
<dbReference type="EMBL" id="VWPK01000054">
    <property type="protein sequence ID" value="KAA5609291.1"/>
    <property type="molecule type" value="Genomic_DNA"/>
</dbReference>
<dbReference type="InterPro" id="IPR037523">
    <property type="entry name" value="VOC_core"/>
</dbReference>
<sequence>MTQIRGFVPPTRQVDALGVHSLDHFCLSVPDLEEARRFFTAFGLDVRARANALDLHTEGHPHRWATLREGAGREGALQYLSFGAFADDLGRFAARLDALGVERITPPAGTSGDGLWFRDCDGTAIEIRVAPKSSPNQKAGTETGSVPAGLRGATPRELAPRVRPRRMSHVLVFARDLRRSIGFYQEMLGLRLSDEVGGLAAFLHGVHGSDHHLLAFAAADAPGYHHSAWDVDSVNAIGLGAMHMAGSGWHVGWGLGRHVPGSNYFHYVRDPWGSWVEYSTDIDYIPVGQDWQPQSHGVENALCLWGPEPPADFLANPTRRRNDGPA</sequence>
<dbReference type="RefSeq" id="WP_150043938.1">
    <property type="nucleotide sequence ID" value="NZ_OW485601.1"/>
</dbReference>
<dbReference type="OrthoDB" id="9803142at2"/>
<gene>
    <name evidence="3" type="ORF">F1189_24865</name>
</gene>
<organism evidence="3 4">
    <name type="scientific">Rhodovastum atsumiense</name>
    <dbReference type="NCBI Taxonomy" id="504468"/>
    <lineage>
        <taxon>Bacteria</taxon>
        <taxon>Pseudomonadati</taxon>
        <taxon>Pseudomonadota</taxon>
        <taxon>Alphaproteobacteria</taxon>
        <taxon>Acetobacterales</taxon>
        <taxon>Acetobacteraceae</taxon>
        <taxon>Rhodovastum</taxon>
    </lineage>
</organism>
<evidence type="ECO:0000313" key="4">
    <source>
        <dbReference type="Proteomes" id="UP000325255"/>
    </source>
</evidence>
<comment type="caution">
    <text evidence="3">The sequence shown here is derived from an EMBL/GenBank/DDBJ whole genome shotgun (WGS) entry which is preliminary data.</text>
</comment>
<dbReference type="AlphaFoldDB" id="A0A5M6ILY4"/>
<feature type="compositionally biased region" description="Polar residues" evidence="1">
    <location>
        <begin position="133"/>
        <end position="144"/>
    </location>
</feature>
<dbReference type="InterPro" id="IPR004360">
    <property type="entry name" value="Glyas_Fos-R_dOase_dom"/>
</dbReference>
<reference evidence="3 4" key="1">
    <citation type="submission" date="2019-09" db="EMBL/GenBank/DDBJ databases">
        <title>Genome sequence of Rhodovastum atsumiense, a diverse member of the Acetobacteraceae family of non-sulfur purple photosynthetic bacteria.</title>
        <authorList>
            <person name="Meyer T."/>
            <person name="Kyndt J."/>
        </authorList>
    </citation>
    <scope>NUCLEOTIDE SEQUENCE [LARGE SCALE GENOMIC DNA]</scope>
    <source>
        <strain evidence="3 4">DSM 21279</strain>
    </source>
</reference>
<dbReference type="SUPFAM" id="SSF54593">
    <property type="entry name" value="Glyoxalase/Bleomycin resistance protein/Dihydroxybiphenyl dioxygenase"/>
    <property type="match status" value="1"/>
</dbReference>
<dbReference type="Pfam" id="PF00903">
    <property type="entry name" value="Glyoxalase"/>
    <property type="match status" value="2"/>
</dbReference>
<evidence type="ECO:0000259" key="2">
    <source>
        <dbReference type="PROSITE" id="PS51819"/>
    </source>
</evidence>
<keyword evidence="4" id="KW-1185">Reference proteome</keyword>
<protein>
    <submittedName>
        <fullName evidence="3">Metapyrocatechase</fullName>
    </submittedName>
</protein>
<dbReference type="PROSITE" id="PS51819">
    <property type="entry name" value="VOC"/>
    <property type="match status" value="2"/>
</dbReference>
<dbReference type="PANTHER" id="PTHR21366">
    <property type="entry name" value="GLYOXALASE FAMILY PROTEIN"/>
    <property type="match status" value="1"/>
</dbReference>
<accession>A0A5M6ILY4</accession>
<dbReference type="Proteomes" id="UP000325255">
    <property type="component" value="Unassembled WGS sequence"/>
</dbReference>